<accession>A0A8J4LYE5</accession>
<dbReference type="SUPFAM" id="SSF56399">
    <property type="entry name" value="ADP-ribosylation"/>
    <property type="match status" value="1"/>
</dbReference>
<feature type="domain" description="PARP catalytic" evidence="2">
    <location>
        <begin position="1"/>
        <end position="196"/>
    </location>
</feature>
<reference evidence="3" key="1">
    <citation type="journal article" date="2021" name="Proc. Natl. Acad. Sci. U.S.A.">
        <title>Three genomes in the algal genus Volvox reveal the fate of a haploid sex-determining region after a transition to homothallism.</title>
        <authorList>
            <person name="Yamamoto K."/>
            <person name="Hamaji T."/>
            <person name="Kawai-Toyooka H."/>
            <person name="Matsuzaki R."/>
            <person name="Takahashi F."/>
            <person name="Nishimura Y."/>
            <person name="Kawachi M."/>
            <person name="Noguchi H."/>
            <person name="Minakuchi Y."/>
            <person name="Umen J.G."/>
            <person name="Toyoda A."/>
            <person name="Nozaki H."/>
        </authorList>
    </citation>
    <scope>NUCLEOTIDE SEQUENCE</scope>
    <source>
        <strain evidence="3">NIES-3785</strain>
    </source>
</reference>
<dbReference type="EC" id="2.4.2.-" evidence="1"/>
<dbReference type="GO" id="GO:0005634">
    <property type="term" value="C:nucleus"/>
    <property type="evidence" value="ECO:0007669"/>
    <property type="project" value="TreeGrafter"/>
</dbReference>
<dbReference type="PANTHER" id="PTHR45740">
    <property type="entry name" value="POLY [ADP-RIBOSE] POLYMERASE"/>
    <property type="match status" value="1"/>
</dbReference>
<keyword evidence="1" id="KW-0808">Transferase</keyword>
<evidence type="ECO:0000256" key="1">
    <source>
        <dbReference type="RuleBase" id="RU362114"/>
    </source>
</evidence>
<keyword evidence="1" id="KW-0328">Glycosyltransferase</keyword>
<name>A0A8J4LYE5_9CHLO</name>
<dbReference type="Gene3D" id="3.90.228.10">
    <property type="match status" value="1"/>
</dbReference>
<dbReference type="PROSITE" id="PS51059">
    <property type="entry name" value="PARP_CATALYTIC"/>
    <property type="match status" value="1"/>
</dbReference>
<dbReference type="PANTHER" id="PTHR45740:SF2">
    <property type="entry name" value="POLY [ADP-RIBOSE] POLYMERASE"/>
    <property type="match status" value="1"/>
</dbReference>
<keyword evidence="1" id="KW-0520">NAD</keyword>
<organism evidence="3 4">
    <name type="scientific">Volvox reticuliferus</name>
    <dbReference type="NCBI Taxonomy" id="1737510"/>
    <lineage>
        <taxon>Eukaryota</taxon>
        <taxon>Viridiplantae</taxon>
        <taxon>Chlorophyta</taxon>
        <taxon>core chlorophytes</taxon>
        <taxon>Chlorophyceae</taxon>
        <taxon>CS clade</taxon>
        <taxon>Chlamydomonadales</taxon>
        <taxon>Volvocaceae</taxon>
        <taxon>Volvox</taxon>
    </lineage>
</organism>
<feature type="non-terminal residue" evidence="3">
    <location>
        <position position="1"/>
    </location>
</feature>
<gene>
    <name evidence="3" type="ORF">Vretimale_17853</name>
</gene>
<evidence type="ECO:0000313" key="4">
    <source>
        <dbReference type="Proteomes" id="UP000722791"/>
    </source>
</evidence>
<dbReference type="GO" id="GO:1990404">
    <property type="term" value="F:NAD+-protein mono-ADP-ribosyltransferase activity"/>
    <property type="evidence" value="ECO:0007669"/>
    <property type="project" value="TreeGrafter"/>
</dbReference>
<evidence type="ECO:0000259" key="2">
    <source>
        <dbReference type="PROSITE" id="PS51059"/>
    </source>
</evidence>
<dbReference type="InterPro" id="IPR051712">
    <property type="entry name" value="ARTD-AVP"/>
</dbReference>
<proteinExistence type="predicted"/>
<dbReference type="InterPro" id="IPR012317">
    <property type="entry name" value="Poly(ADP-ribose)pol_cat_dom"/>
</dbReference>
<sequence>RLVESRAAGATTSLATTDHYGDDVNEYLLWHGTSNQVVQLVVKDGFDLRESKRFCLLGEGIYFAANARYSVCYSKTGIMPMEAFPGNGGALILCRVALGTMALGLGGMRKPPPGSDSVYMKDTLNAARNGAPGKVPRQTQAKGAARKGAAAAAAVDADTRVDSIWDVGSALGDNLIVAVFDNSQAYPEYMVHFNLS</sequence>
<evidence type="ECO:0000313" key="3">
    <source>
        <dbReference type="EMBL" id="GIM15097.1"/>
    </source>
</evidence>
<dbReference type="Pfam" id="PF00644">
    <property type="entry name" value="PARP"/>
    <property type="match status" value="1"/>
</dbReference>
<dbReference type="Proteomes" id="UP000722791">
    <property type="component" value="Unassembled WGS sequence"/>
</dbReference>
<comment type="caution">
    <text evidence="3">The sequence shown here is derived from an EMBL/GenBank/DDBJ whole genome shotgun (WGS) entry which is preliminary data.</text>
</comment>
<dbReference type="GO" id="GO:0003950">
    <property type="term" value="F:NAD+ poly-ADP-ribosyltransferase activity"/>
    <property type="evidence" value="ECO:0007669"/>
    <property type="project" value="UniProtKB-UniRule"/>
</dbReference>
<dbReference type="EMBL" id="BNCQ01000062">
    <property type="protein sequence ID" value="GIM15097.1"/>
    <property type="molecule type" value="Genomic_DNA"/>
</dbReference>
<dbReference type="AlphaFoldDB" id="A0A8J4LYE5"/>
<protein>
    <recommendedName>
        <fullName evidence="1">Poly [ADP-ribose] polymerase</fullName>
        <shortName evidence="1">PARP</shortName>
        <ecNumber evidence="1">2.4.2.-</ecNumber>
    </recommendedName>
</protein>